<gene>
    <name evidence="5" type="ORF">A2765_02485</name>
</gene>
<keyword evidence="1" id="KW-0808">Transferase</keyword>
<feature type="region of interest" description="Disordered" evidence="3">
    <location>
        <begin position="130"/>
        <end position="151"/>
    </location>
</feature>
<protein>
    <recommendedName>
        <fullName evidence="4">Cytidyltransferase-like domain-containing protein</fullName>
    </recommendedName>
</protein>
<organism evidence="5 6">
    <name type="scientific">Candidatus Kaiserbacteria bacterium RIFCSPHIGHO2_01_FULL_56_24</name>
    <dbReference type="NCBI Taxonomy" id="1798487"/>
    <lineage>
        <taxon>Bacteria</taxon>
        <taxon>Candidatus Kaiseribacteriota</taxon>
    </lineage>
</organism>
<name>A0A1F6DAV2_9BACT</name>
<feature type="domain" description="Cytidyltransferase-like" evidence="4">
    <location>
        <begin position="6"/>
        <end position="134"/>
    </location>
</feature>
<dbReference type="Gene3D" id="3.40.50.620">
    <property type="entry name" value="HUPs"/>
    <property type="match status" value="1"/>
</dbReference>
<dbReference type="Proteomes" id="UP000176377">
    <property type="component" value="Unassembled WGS sequence"/>
</dbReference>
<dbReference type="GO" id="GO:0016779">
    <property type="term" value="F:nucleotidyltransferase activity"/>
    <property type="evidence" value="ECO:0007669"/>
    <property type="project" value="UniProtKB-KW"/>
</dbReference>
<dbReference type="InterPro" id="IPR050385">
    <property type="entry name" value="Archaeal_FAD_synthase"/>
</dbReference>
<evidence type="ECO:0000256" key="2">
    <source>
        <dbReference type="ARBA" id="ARBA00022695"/>
    </source>
</evidence>
<dbReference type="SUPFAM" id="SSF52374">
    <property type="entry name" value="Nucleotidylyl transferase"/>
    <property type="match status" value="1"/>
</dbReference>
<evidence type="ECO:0000313" key="6">
    <source>
        <dbReference type="Proteomes" id="UP000176377"/>
    </source>
</evidence>
<evidence type="ECO:0000256" key="1">
    <source>
        <dbReference type="ARBA" id="ARBA00022679"/>
    </source>
</evidence>
<reference evidence="5 6" key="1">
    <citation type="journal article" date="2016" name="Nat. Commun.">
        <title>Thousands of microbial genomes shed light on interconnected biogeochemical processes in an aquifer system.</title>
        <authorList>
            <person name="Anantharaman K."/>
            <person name="Brown C.T."/>
            <person name="Hug L.A."/>
            <person name="Sharon I."/>
            <person name="Castelle C.J."/>
            <person name="Probst A.J."/>
            <person name="Thomas B.C."/>
            <person name="Singh A."/>
            <person name="Wilkins M.J."/>
            <person name="Karaoz U."/>
            <person name="Brodie E.L."/>
            <person name="Williams K.H."/>
            <person name="Hubbard S.S."/>
            <person name="Banfield J.F."/>
        </authorList>
    </citation>
    <scope>NUCLEOTIDE SEQUENCE [LARGE SCALE GENOMIC DNA]</scope>
</reference>
<dbReference type="AlphaFoldDB" id="A0A1F6DAV2"/>
<proteinExistence type="predicted"/>
<dbReference type="PANTHER" id="PTHR43793:SF1">
    <property type="entry name" value="FAD SYNTHASE"/>
    <property type="match status" value="1"/>
</dbReference>
<keyword evidence="2" id="KW-0548">Nucleotidyltransferase</keyword>
<dbReference type="InterPro" id="IPR004821">
    <property type="entry name" value="Cyt_trans-like"/>
</dbReference>
<evidence type="ECO:0000259" key="4">
    <source>
        <dbReference type="Pfam" id="PF01467"/>
    </source>
</evidence>
<dbReference type="PANTHER" id="PTHR43793">
    <property type="entry name" value="FAD SYNTHASE"/>
    <property type="match status" value="1"/>
</dbReference>
<accession>A0A1F6DAV2</accession>
<dbReference type="InterPro" id="IPR014729">
    <property type="entry name" value="Rossmann-like_a/b/a_fold"/>
</dbReference>
<sequence>MTRIMIFGTFDMIHSGHEDMFRQARELADDPFLIVSVARDSAASRHRGFAPTKNERERREALARHPLVDKAILGDEEGYIEHIKAETPDVIALGYDQVGEYVENLEAMLAAAGLRPRIVRLKPFEPETFKTSKLRPAPLDAAHPPNSSESS</sequence>
<evidence type="ECO:0000256" key="3">
    <source>
        <dbReference type="SAM" id="MobiDB-lite"/>
    </source>
</evidence>
<dbReference type="Pfam" id="PF01467">
    <property type="entry name" value="CTP_transf_like"/>
    <property type="match status" value="1"/>
</dbReference>
<comment type="caution">
    <text evidence="5">The sequence shown here is derived from an EMBL/GenBank/DDBJ whole genome shotgun (WGS) entry which is preliminary data.</text>
</comment>
<dbReference type="NCBIfam" id="TIGR00125">
    <property type="entry name" value="cyt_tran_rel"/>
    <property type="match status" value="1"/>
</dbReference>
<evidence type="ECO:0000313" key="5">
    <source>
        <dbReference type="EMBL" id="OGG58568.1"/>
    </source>
</evidence>
<dbReference type="EMBL" id="MFLA01000032">
    <property type="protein sequence ID" value="OGG58568.1"/>
    <property type="molecule type" value="Genomic_DNA"/>
</dbReference>